<evidence type="ECO:0000256" key="9">
    <source>
        <dbReference type="ARBA" id="ARBA00022605"/>
    </source>
</evidence>
<evidence type="ECO:0000256" key="6">
    <source>
        <dbReference type="ARBA" id="ARBA00007731"/>
    </source>
</evidence>
<dbReference type="EC" id="3.6.1.31" evidence="15"/>
<evidence type="ECO:0000256" key="11">
    <source>
        <dbReference type="ARBA" id="ARBA00022801"/>
    </source>
</evidence>
<dbReference type="PANTHER" id="PTHR42945:SF1">
    <property type="entry name" value="HISTIDINE BIOSYNTHESIS BIFUNCTIONAL PROTEIN HIS7"/>
    <property type="match status" value="1"/>
</dbReference>
<evidence type="ECO:0000256" key="8">
    <source>
        <dbReference type="ARBA" id="ARBA00022490"/>
    </source>
</evidence>
<dbReference type="EC" id="3.5.4.19" evidence="15"/>
<dbReference type="HAMAP" id="MF_01021">
    <property type="entry name" value="HisI"/>
    <property type="match status" value="1"/>
</dbReference>
<dbReference type="Gene3D" id="1.10.287.1080">
    <property type="entry name" value="MazG-like"/>
    <property type="match status" value="1"/>
</dbReference>
<dbReference type="InterPro" id="IPR008179">
    <property type="entry name" value="HisE"/>
</dbReference>
<dbReference type="UniPathway" id="UPA00031">
    <property type="reaction ID" value="UER00007"/>
</dbReference>
<dbReference type="RefSeq" id="WP_066894215.1">
    <property type="nucleotide sequence ID" value="NZ_LZDN01000043.1"/>
</dbReference>
<dbReference type="GO" id="GO:0004636">
    <property type="term" value="F:phosphoribosyl-ATP diphosphatase activity"/>
    <property type="evidence" value="ECO:0007669"/>
    <property type="project" value="UniProtKB-UniRule"/>
</dbReference>
<evidence type="ECO:0000313" key="18">
    <source>
        <dbReference type="Proteomes" id="UP000092671"/>
    </source>
</evidence>
<dbReference type="FunFam" id="3.10.20.810:FF:000001">
    <property type="entry name" value="Histidine biosynthesis bifunctional protein HisIE"/>
    <property type="match status" value="1"/>
</dbReference>
<evidence type="ECO:0000256" key="13">
    <source>
        <dbReference type="ARBA" id="ARBA00023102"/>
    </source>
</evidence>
<accession>A0A1B8PHR2</accession>
<dbReference type="GO" id="GO:0004635">
    <property type="term" value="F:phosphoribosyl-AMP cyclohydrolase activity"/>
    <property type="evidence" value="ECO:0007669"/>
    <property type="project" value="UniProtKB-UniRule"/>
</dbReference>
<protein>
    <recommendedName>
        <fullName evidence="15">Histidine biosynthesis bifunctional protein HisIE</fullName>
    </recommendedName>
    <domain>
        <recommendedName>
            <fullName evidence="15">Phosphoribosyl-AMP cyclohydrolase</fullName>
            <shortName evidence="15">PRA-CH</shortName>
            <ecNumber evidence="15">3.5.4.19</ecNumber>
        </recommendedName>
    </domain>
    <domain>
        <recommendedName>
            <fullName evidence="15">Phosphoribosyl-ATP pyrophosphatase</fullName>
            <shortName evidence="15">PRA-PH</shortName>
            <ecNumber evidence="15">3.6.1.31</ecNumber>
        </recommendedName>
    </domain>
</protein>
<evidence type="ECO:0000256" key="10">
    <source>
        <dbReference type="ARBA" id="ARBA00022741"/>
    </source>
</evidence>
<evidence type="ECO:0000256" key="5">
    <source>
        <dbReference type="ARBA" id="ARBA00005204"/>
    </source>
</evidence>
<evidence type="ECO:0000256" key="2">
    <source>
        <dbReference type="ARBA" id="ARBA00001460"/>
    </source>
</evidence>
<dbReference type="InterPro" id="IPR002496">
    <property type="entry name" value="PRib_AMP_CycHydrolase_dom"/>
</dbReference>
<dbReference type="InterPro" id="IPR023019">
    <property type="entry name" value="His_synth_HisIE"/>
</dbReference>
<dbReference type="NCBIfam" id="NF001611">
    <property type="entry name" value="PRK00400.1-3"/>
    <property type="match status" value="1"/>
</dbReference>
<dbReference type="AlphaFoldDB" id="A0A1B8PHR2"/>
<dbReference type="NCBIfam" id="TIGR03188">
    <property type="entry name" value="histidine_hisI"/>
    <property type="match status" value="1"/>
</dbReference>
<dbReference type="GO" id="GO:0005737">
    <property type="term" value="C:cytoplasm"/>
    <property type="evidence" value="ECO:0007669"/>
    <property type="project" value="UniProtKB-SubCell"/>
</dbReference>
<dbReference type="InterPro" id="IPR026660">
    <property type="entry name" value="PRA-CH"/>
</dbReference>
<comment type="pathway">
    <text evidence="4 15">Amino-acid biosynthesis; L-histidine biosynthesis; L-histidine from 5-phospho-alpha-D-ribose 1-diphosphate: step 3/9.</text>
</comment>
<keyword evidence="14 15" id="KW-0511">Multifunctional enzyme</keyword>
<evidence type="ECO:0000259" key="16">
    <source>
        <dbReference type="Pfam" id="PF01502"/>
    </source>
</evidence>
<sequence>MSHLDTHYLDTLNFNADGLIPAIAQDRDTGRILMMAWQNRQALAMTVQTGQAVYFSRSRGKLWHKGQTSGHTQIIHKIYTDCDRDVIVLNVTQVGGIACHTGRTSCFFEKLDTDSLDWVAVDEVIKDPSEIYGESSGTVLDGTATTDTPHAPIKLDNTKVIGELDCILDERKTADKNSSYVSGLYHKGLNKILEKVGEETTEAIICAKELQLVRAMGEDDEQVKADMVYEVADMWFHSLVALHQLGLSGDEILTELARRFGLSGIDEKNARTPK</sequence>
<feature type="region of interest" description="Phosphoribosyl-AMP cyclohydrolase" evidence="15">
    <location>
        <begin position="1"/>
        <end position="160"/>
    </location>
</feature>
<comment type="caution">
    <text evidence="17">The sequence shown here is derived from an EMBL/GenBank/DDBJ whole genome shotgun (WGS) entry which is preliminary data.</text>
</comment>
<evidence type="ECO:0000256" key="1">
    <source>
        <dbReference type="ARBA" id="ARBA00000024"/>
    </source>
</evidence>
<comment type="pathway">
    <text evidence="5 15">Amino-acid biosynthesis; L-histidine biosynthesis; L-histidine from 5-phospho-alpha-D-ribose 1-diphosphate: step 2/9.</text>
</comment>
<keyword evidence="12 15" id="KW-0067">ATP-binding</keyword>
<evidence type="ECO:0000256" key="12">
    <source>
        <dbReference type="ARBA" id="ARBA00022840"/>
    </source>
</evidence>
<reference evidence="17 18" key="1">
    <citation type="submission" date="2016-06" db="EMBL/GenBank/DDBJ databases">
        <title>Draft genome of Moraxella nonliquefaciens CCUG 60284.</title>
        <authorList>
            <person name="Salva-Serra F."/>
            <person name="Engstrom-Jakobsson H."/>
            <person name="Thorell K."/>
            <person name="Gonzales-Siles L."/>
            <person name="Karlsson R."/>
            <person name="Boulund F."/>
            <person name="Engstrand L."/>
            <person name="Kristiansson E."/>
            <person name="Moore E."/>
        </authorList>
    </citation>
    <scope>NUCLEOTIDE SEQUENCE [LARGE SCALE GENOMIC DNA]</scope>
    <source>
        <strain evidence="17 18">CCUG 60284</strain>
    </source>
</reference>
<dbReference type="NCBIfam" id="NF002747">
    <property type="entry name" value="PRK02759.1"/>
    <property type="match status" value="1"/>
</dbReference>
<dbReference type="NCBIfam" id="NF000768">
    <property type="entry name" value="PRK00051.1"/>
    <property type="match status" value="1"/>
</dbReference>
<evidence type="ECO:0000256" key="7">
    <source>
        <dbReference type="ARBA" id="ARBA00008299"/>
    </source>
</evidence>
<feature type="domain" description="Phosphoribosyl-AMP cyclohydrolase" evidence="16">
    <location>
        <begin position="34"/>
        <end position="108"/>
    </location>
</feature>
<evidence type="ECO:0000313" key="17">
    <source>
        <dbReference type="EMBL" id="OBX48741.1"/>
    </source>
</evidence>
<name>A0A1B8PHR2_MORNO</name>
<keyword evidence="9 15" id="KW-0028">Amino-acid biosynthesis</keyword>
<dbReference type="Proteomes" id="UP000092671">
    <property type="component" value="Unassembled WGS sequence"/>
</dbReference>
<evidence type="ECO:0000256" key="14">
    <source>
        <dbReference type="ARBA" id="ARBA00023268"/>
    </source>
</evidence>
<dbReference type="HAMAP" id="MF_01019">
    <property type="entry name" value="HisIE"/>
    <property type="match status" value="1"/>
</dbReference>
<dbReference type="EMBL" id="LZDN01000043">
    <property type="protein sequence ID" value="OBX48741.1"/>
    <property type="molecule type" value="Genomic_DNA"/>
</dbReference>
<feature type="region of interest" description="Phosphoribosyl-ATP pyrophosphohydrolase" evidence="15">
    <location>
        <begin position="161"/>
        <end position="274"/>
    </location>
</feature>
<dbReference type="GO" id="GO:0005524">
    <property type="term" value="F:ATP binding"/>
    <property type="evidence" value="ECO:0007669"/>
    <property type="project" value="UniProtKB-KW"/>
</dbReference>
<dbReference type="GO" id="GO:0000105">
    <property type="term" value="P:L-histidine biosynthetic process"/>
    <property type="evidence" value="ECO:0007669"/>
    <property type="project" value="UniProtKB-UniRule"/>
</dbReference>
<evidence type="ECO:0000256" key="15">
    <source>
        <dbReference type="HAMAP-Rule" id="MF_01019"/>
    </source>
</evidence>
<comment type="similarity">
    <text evidence="6 15">In the C-terminal section; belongs to the PRA-PH family.</text>
</comment>
<dbReference type="Pfam" id="PF01502">
    <property type="entry name" value="PRA-CH"/>
    <property type="match status" value="1"/>
</dbReference>
<keyword evidence="13 15" id="KW-0368">Histidine biosynthesis</keyword>
<dbReference type="HAMAP" id="MF_01020">
    <property type="entry name" value="HisE"/>
    <property type="match status" value="1"/>
</dbReference>
<dbReference type="OrthoDB" id="9795769at2"/>
<dbReference type="SUPFAM" id="SSF141734">
    <property type="entry name" value="HisI-like"/>
    <property type="match status" value="1"/>
</dbReference>
<keyword evidence="10 15" id="KW-0547">Nucleotide-binding</keyword>
<keyword evidence="8 15" id="KW-0963">Cytoplasm</keyword>
<dbReference type="Pfam" id="PF01503">
    <property type="entry name" value="PRA-PH"/>
    <property type="match status" value="1"/>
</dbReference>
<evidence type="ECO:0000256" key="3">
    <source>
        <dbReference type="ARBA" id="ARBA00004496"/>
    </source>
</evidence>
<comment type="catalytic activity">
    <reaction evidence="2 15">
        <text>1-(5-phospho-beta-D-ribosyl)-ATP + H2O = 1-(5-phospho-beta-D-ribosyl)-5'-AMP + diphosphate + H(+)</text>
        <dbReference type="Rhea" id="RHEA:22828"/>
        <dbReference type="ChEBI" id="CHEBI:15377"/>
        <dbReference type="ChEBI" id="CHEBI:15378"/>
        <dbReference type="ChEBI" id="CHEBI:33019"/>
        <dbReference type="ChEBI" id="CHEBI:59457"/>
        <dbReference type="ChEBI" id="CHEBI:73183"/>
        <dbReference type="EC" id="3.6.1.31"/>
    </reaction>
</comment>
<proteinExistence type="inferred from homology"/>
<comment type="subcellular location">
    <subcellularLocation>
        <location evidence="3 15">Cytoplasm</location>
    </subcellularLocation>
</comment>
<dbReference type="PANTHER" id="PTHR42945">
    <property type="entry name" value="HISTIDINE BIOSYNTHESIS BIFUNCTIONAL PROTEIN"/>
    <property type="match status" value="1"/>
</dbReference>
<dbReference type="InterPro" id="IPR038019">
    <property type="entry name" value="PRib_AMP_CycHydrolase_sf"/>
</dbReference>
<dbReference type="InterPro" id="IPR021130">
    <property type="entry name" value="PRib-ATP_PPHydrolase-like"/>
</dbReference>
<keyword evidence="11 15" id="KW-0378">Hydrolase</keyword>
<dbReference type="Gene3D" id="3.10.20.810">
    <property type="entry name" value="Phosphoribosyl-AMP cyclohydrolase"/>
    <property type="match status" value="1"/>
</dbReference>
<organism evidence="17 18">
    <name type="scientific">Moraxella nonliquefaciens</name>
    <dbReference type="NCBI Taxonomy" id="478"/>
    <lineage>
        <taxon>Bacteria</taxon>
        <taxon>Pseudomonadati</taxon>
        <taxon>Pseudomonadota</taxon>
        <taxon>Gammaproteobacteria</taxon>
        <taxon>Moraxellales</taxon>
        <taxon>Moraxellaceae</taxon>
        <taxon>Moraxella</taxon>
    </lineage>
</organism>
<comment type="similarity">
    <text evidence="7 15">In the N-terminal section; belongs to the PRA-CH family.</text>
</comment>
<gene>
    <name evidence="15" type="primary">hisI</name>
    <name evidence="15" type="synonym">hisIE</name>
    <name evidence="17" type="ORF">A9Z60_04990</name>
</gene>
<comment type="catalytic activity">
    <reaction evidence="1 15">
        <text>1-(5-phospho-beta-D-ribosyl)-5'-AMP + H2O = 1-(5-phospho-beta-D-ribosyl)-5-[(5-phospho-beta-D-ribosylamino)methylideneamino]imidazole-4-carboxamide</text>
        <dbReference type="Rhea" id="RHEA:20049"/>
        <dbReference type="ChEBI" id="CHEBI:15377"/>
        <dbReference type="ChEBI" id="CHEBI:58435"/>
        <dbReference type="ChEBI" id="CHEBI:59457"/>
        <dbReference type="EC" id="3.5.4.19"/>
    </reaction>
</comment>
<evidence type="ECO:0000256" key="4">
    <source>
        <dbReference type="ARBA" id="ARBA00005169"/>
    </source>
</evidence>
<dbReference type="SUPFAM" id="SSF101386">
    <property type="entry name" value="all-alpha NTP pyrophosphatases"/>
    <property type="match status" value="1"/>
</dbReference>
<dbReference type="CDD" id="cd11534">
    <property type="entry name" value="NTP-PPase_HisIE_like"/>
    <property type="match status" value="1"/>
</dbReference>